<accession>A0ABY7P8J6</accession>
<proteinExistence type="predicted"/>
<evidence type="ECO:0000313" key="3">
    <source>
        <dbReference type="EMBL" id="WBO64608.1"/>
    </source>
</evidence>
<sequence>MPEQITPTHTRALGFGCGAVALAVLISLASWIVHNAQSTDYATVAPEKRARQVFRFSQEAYDALGFGAGAGSTFSAGFCYDNGPLGVEDKTVDGAYRLSHEWALDHVPESQAVPGLRRLSRRLAEEGWKISDYRAGGAGADAELFVQRDGGDERMWFTWYADREYFDGGASVPCAYVPGPRTDSVGSWDPDSALASLPEPVLGPSPAR</sequence>
<feature type="region of interest" description="Disordered" evidence="1">
    <location>
        <begin position="183"/>
        <end position="208"/>
    </location>
</feature>
<gene>
    <name evidence="3" type="ORF">O1G22_18075</name>
</gene>
<keyword evidence="2" id="KW-0812">Transmembrane</keyword>
<keyword evidence="2" id="KW-1133">Transmembrane helix</keyword>
<dbReference type="Proteomes" id="UP001212326">
    <property type="component" value="Chromosome"/>
</dbReference>
<organism evidence="3 4">
    <name type="scientific">Streptomyces camelliae</name>
    <dbReference type="NCBI Taxonomy" id="3004093"/>
    <lineage>
        <taxon>Bacteria</taxon>
        <taxon>Bacillati</taxon>
        <taxon>Actinomycetota</taxon>
        <taxon>Actinomycetes</taxon>
        <taxon>Kitasatosporales</taxon>
        <taxon>Streptomycetaceae</taxon>
        <taxon>Streptomyces</taxon>
    </lineage>
</organism>
<reference evidence="3 4" key="1">
    <citation type="submission" date="2022-12" db="EMBL/GenBank/DDBJ databases">
        <authorList>
            <person name="Mo P."/>
        </authorList>
    </citation>
    <scope>NUCLEOTIDE SEQUENCE [LARGE SCALE GENOMIC DNA]</scope>
    <source>
        <strain evidence="3 4">HUAS 2-6</strain>
    </source>
</reference>
<feature type="transmembrane region" description="Helical" evidence="2">
    <location>
        <begin position="12"/>
        <end position="33"/>
    </location>
</feature>
<name>A0ABY7P8J6_9ACTN</name>
<evidence type="ECO:0000313" key="4">
    <source>
        <dbReference type="Proteomes" id="UP001212326"/>
    </source>
</evidence>
<evidence type="ECO:0000256" key="2">
    <source>
        <dbReference type="SAM" id="Phobius"/>
    </source>
</evidence>
<keyword evidence="2" id="KW-0472">Membrane</keyword>
<dbReference type="RefSeq" id="WP_270082288.1">
    <property type="nucleotide sequence ID" value="NZ_CP115300.1"/>
</dbReference>
<protein>
    <submittedName>
        <fullName evidence="3">Uncharacterized protein</fullName>
    </submittedName>
</protein>
<keyword evidence="4" id="KW-1185">Reference proteome</keyword>
<evidence type="ECO:0000256" key="1">
    <source>
        <dbReference type="SAM" id="MobiDB-lite"/>
    </source>
</evidence>
<dbReference type="EMBL" id="CP115300">
    <property type="protein sequence ID" value="WBO64608.1"/>
    <property type="molecule type" value="Genomic_DNA"/>
</dbReference>